<feature type="transmembrane region" description="Helical" evidence="12">
    <location>
        <begin position="311"/>
        <end position="331"/>
    </location>
</feature>
<dbReference type="PANTHER" id="PTHR46494">
    <property type="entry name" value="CORA FAMILY METAL ION TRANSPORTER (EUROFUNG)"/>
    <property type="match status" value="1"/>
</dbReference>
<dbReference type="PANTHER" id="PTHR46494:SF1">
    <property type="entry name" value="CORA FAMILY METAL ION TRANSPORTER (EUROFUNG)"/>
    <property type="match status" value="1"/>
</dbReference>
<comment type="function">
    <text evidence="11">Mediates influx of magnesium ions. Alternates between open and closed states. Activated by low cytoplasmic Mg(2+) levels. Inactive when cytoplasmic Mg(2+) levels are high.</text>
</comment>
<feature type="transmembrane region" description="Helical" evidence="12">
    <location>
        <begin position="280"/>
        <end position="299"/>
    </location>
</feature>
<evidence type="ECO:0000256" key="5">
    <source>
        <dbReference type="ARBA" id="ARBA00022692"/>
    </source>
</evidence>
<dbReference type="Gene3D" id="1.20.58.340">
    <property type="entry name" value="Magnesium transport protein CorA, transmembrane region"/>
    <property type="match status" value="2"/>
</dbReference>
<keyword evidence="8" id="KW-0406">Ion transport</keyword>
<evidence type="ECO:0000256" key="10">
    <source>
        <dbReference type="ARBA" id="ARBA00034269"/>
    </source>
</evidence>
<accession>A0A3E0VD68</accession>
<evidence type="ECO:0000256" key="2">
    <source>
        <dbReference type="ARBA" id="ARBA00009765"/>
    </source>
</evidence>
<dbReference type="InterPro" id="IPR045861">
    <property type="entry name" value="CorA_cytoplasmic_dom"/>
</dbReference>
<dbReference type="OrthoDB" id="9803416at2"/>
<name>A0A3E0VD68_9MICO</name>
<keyword evidence="7 12" id="KW-1133">Transmembrane helix</keyword>
<organism evidence="13 14">
    <name type="scientific">Subtercola boreus</name>
    <dbReference type="NCBI Taxonomy" id="120213"/>
    <lineage>
        <taxon>Bacteria</taxon>
        <taxon>Bacillati</taxon>
        <taxon>Actinomycetota</taxon>
        <taxon>Actinomycetes</taxon>
        <taxon>Micrococcales</taxon>
        <taxon>Microbacteriaceae</taxon>
        <taxon>Subtercola</taxon>
    </lineage>
</organism>
<dbReference type="InterPro" id="IPR045863">
    <property type="entry name" value="CorA_TM1_TM2"/>
</dbReference>
<dbReference type="EMBL" id="NBWZ01000001">
    <property type="protein sequence ID" value="RFA07854.1"/>
    <property type="molecule type" value="Genomic_DNA"/>
</dbReference>
<dbReference type="GO" id="GO:0015087">
    <property type="term" value="F:cobalt ion transmembrane transporter activity"/>
    <property type="evidence" value="ECO:0007669"/>
    <property type="project" value="TreeGrafter"/>
</dbReference>
<dbReference type="InterPro" id="IPR002523">
    <property type="entry name" value="MgTranspt_CorA/ZnTranspt_ZntB"/>
</dbReference>
<keyword evidence="4" id="KW-1003">Cell membrane</keyword>
<comment type="caution">
    <text evidence="13">The sequence shown here is derived from an EMBL/GenBank/DDBJ whole genome shotgun (WGS) entry which is preliminary data.</text>
</comment>
<dbReference type="GO" id="GO:0000287">
    <property type="term" value="F:magnesium ion binding"/>
    <property type="evidence" value="ECO:0007669"/>
    <property type="project" value="TreeGrafter"/>
</dbReference>
<keyword evidence="9 12" id="KW-0472">Membrane</keyword>
<keyword evidence="5 12" id="KW-0812">Transmembrane</keyword>
<proteinExistence type="inferred from homology"/>
<dbReference type="GO" id="GO:0015095">
    <property type="term" value="F:magnesium ion transmembrane transporter activity"/>
    <property type="evidence" value="ECO:0007669"/>
    <property type="project" value="TreeGrafter"/>
</dbReference>
<dbReference type="Proteomes" id="UP000256486">
    <property type="component" value="Unassembled WGS sequence"/>
</dbReference>
<evidence type="ECO:0000256" key="4">
    <source>
        <dbReference type="ARBA" id="ARBA00022475"/>
    </source>
</evidence>
<evidence type="ECO:0000313" key="13">
    <source>
        <dbReference type="EMBL" id="RFA07854.1"/>
    </source>
</evidence>
<comment type="catalytic activity">
    <reaction evidence="10">
        <text>Mg(2+)(in) = Mg(2+)(out)</text>
        <dbReference type="Rhea" id="RHEA:29827"/>
        <dbReference type="ChEBI" id="CHEBI:18420"/>
    </reaction>
</comment>
<evidence type="ECO:0000256" key="7">
    <source>
        <dbReference type="ARBA" id="ARBA00022989"/>
    </source>
</evidence>
<keyword evidence="3" id="KW-0813">Transport</keyword>
<reference evidence="13 14" key="1">
    <citation type="submission" date="2017-04" db="EMBL/GenBank/DDBJ databases">
        <title>Comparative genome analysis of Subtercola boreus.</title>
        <authorList>
            <person name="Cho Y.-J."/>
            <person name="Cho A."/>
            <person name="Kim O.-S."/>
            <person name="Lee J.-I."/>
        </authorList>
    </citation>
    <scope>NUCLEOTIDE SEQUENCE [LARGE SCALE GENOMIC DNA]</scope>
    <source>
        <strain evidence="13 14">K300</strain>
    </source>
</reference>
<dbReference type="CDD" id="cd12830">
    <property type="entry name" value="MtCorA-like"/>
    <property type="match status" value="1"/>
</dbReference>
<evidence type="ECO:0000256" key="6">
    <source>
        <dbReference type="ARBA" id="ARBA00022842"/>
    </source>
</evidence>
<dbReference type="Pfam" id="PF01544">
    <property type="entry name" value="CorA"/>
    <property type="match status" value="1"/>
</dbReference>
<protein>
    <submittedName>
        <fullName evidence="13">Transporter</fullName>
    </submittedName>
</protein>
<evidence type="ECO:0000256" key="11">
    <source>
        <dbReference type="ARBA" id="ARBA00045497"/>
    </source>
</evidence>
<evidence type="ECO:0000256" key="12">
    <source>
        <dbReference type="SAM" id="Phobius"/>
    </source>
</evidence>
<dbReference type="RefSeq" id="WP_116413275.1">
    <property type="nucleotide sequence ID" value="NZ_NBWZ01000001.1"/>
</dbReference>
<dbReference type="GO" id="GO:0050897">
    <property type="term" value="F:cobalt ion binding"/>
    <property type="evidence" value="ECO:0007669"/>
    <property type="project" value="TreeGrafter"/>
</dbReference>
<dbReference type="Gene3D" id="3.30.460.20">
    <property type="entry name" value="CorA soluble domain-like"/>
    <property type="match status" value="1"/>
</dbReference>
<dbReference type="SUPFAM" id="SSF143865">
    <property type="entry name" value="CorA soluble domain-like"/>
    <property type="match status" value="1"/>
</dbReference>
<gene>
    <name evidence="13" type="ORF">B7R54_00470</name>
</gene>
<evidence type="ECO:0000256" key="1">
    <source>
        <dbReference type="ARBA" id="ARBA00004651"/>
    </source>
</evidence>
<evidence type="ECO:0000256" key="8">
    <source>
        <dbReference type="ARBA" id="ARBA00023065"/>
    </source>
</evidence>
<dbReference type="GO" id="GO:0005886">
    <property type="term" value="C:plasma membrane"/>
    <property type="evidence" value="ECO:0007669"/>
    <property type="project" value="UniProtKB-SubCell"/>
</dbReference>
<comment type="subcellular location">
    <subcellularLocation>
        <location evidence="1">Cell membrane</location>
        <topology evidence="1">Multi-pass membrane protein</topology>
    </subcellularLocation>
</comment>
<evidence type="ECO:0000313" key="14">
    <source>
        <dbReference type="Proteomes" id="UP000256486"/>
    </source>
</evidence>
<dbReference type="SUPFAM" id="SSF144083">
    <property type="entry name" value="Magnesium transport protein CorA, transmembrane region"/>
    <property type="match status" value="1"/>
</dbReference>
<dbReference type="FunFam" id="1.20.58.340:FF:000004">
    <property type="entry name" value="Magnesium transport protein CorA"/>
    <property type="match status" value="1"/>
</dbReference>
<sequence>MTITDNAVYVDGQRKVDPKTLDETFEVMRAAGGVAWIDLSHPDRKELEAVADELGLHHLAVEDALTGHQRAKLERYGETLFVVLRPAHYLDDVEKVKFGEVHVFMGQDFLVSVNHSDFPEIAAVRKRLEEHPQLLAEGPHTILYGILDLIVDEYAPVLAGLENDIDEIEDQLFNGDRAVSKRIYDLLREVIAFQRATRPLEDMVSRLVDGLQGEAELEIKRHYRDVADHVVRITERTDSFRSLLENALTVHSTLIAERQNDEMTRMTETSLAQGEQVKKISSWAAVLFAPTLVAAIYGMNFANMPELKWPLGYPLALGLMLGSGVALYFAFKKRGWL</sequence>
<keyword evidence="6" id="KW-0460">Magnesium</keyword>
<evidence type="ECO:0000256" key="3">
    <source>
        <dbReference type="ARBA" id="ARBA00022448"/>
    </source>
</evidence>
<keyword evidence="14" id="KW-1185">Reference proteome</keyword>
<evidence type="ECO:0000256" key="9">
    <source>
        <dbReference type="ARBA" id="ARBA00023136"/>
    </source>
</evidence>
<dbReference type="AlphaFoldDB" id="A0A3E0VD68"/>
<comment type="similarity">
    <text evidence="2">Belongs to the CorA metal ion transporter (MIT) (TC 1.A.35) family.</text>
</comment>